<accession>A0A9E7NCC7</accession>
<dbReference type="Proteomes" id="UP001056855">
    <property type="component" value="Plasmid unnamed1"/>
</dbReference>
<dbReference type="Pfam" id="PF25929">
    <property type="entry name" value="DUF7974"/>
    <property type="match status" value="1"/>
</dbReference>
<evidence type="ECO:0000313" key="3">
    <source>
        <dbReference type="Proteomes" id="UP001056855"/>
    </source>
</evidence>
<organism evidence="2 3">
    <name type="scientific">Natronosalvus rutilus</name>
    <dbReference type="NCBI Taxonomy" id="2953753"/>
    <lineage>
        <taxon>Archaea</taxon>
        <taxon>Methanobacteriati</taxon>
        <taxon>Methanobacteriota</taxon>
        <taxon>Stenosarchaea group</taxon>
        <taxon>Halobacteria</taxon>
        <taxon>Halobacteriales</taxon>
        <taxon>Natrialbaceae</taxon>
        <taxon>Natronosalvus</taxon>
    </lineage>
</organism>
<gene>
    <name evidence="2" type="ORF">NGM29_18560</name>
</gene>
<evidence type="ECO:0000313" key="2">
    <source>
        <dbReference type="EMBL" id="UTF55697.1"/>
    </source>
</evidence>
<keyword evidence="2" id="KW-0614">Plasmid</keyword>
<name>A0A9E7NCC7_9EURY</name>
<keyword evidence="3" id="KW-1185">Reference proteome</keyword>
<evidence type="ECO:0000259" key="1">
    <source>
        <dbReference type="Pfam" id="PF25929"/>
    </source>
</evidence>
<dbReference type="InterPro" id="IPR058280">
    <property type="entry name" value="DUF7974"/>
</dbReference>
<dbReference type="EMBL" id="CP100356">
    <property type="protein sequence ID" value="UTF55697.1"/>
    <property type="molecule type" value="Genomic_DNA"/>
</dbReference>
<proteinExistence type="predicted"/>
<feature type="domain" description="DUF7974" evidence="1">
    <location>
        <begin position="2"/>
        <end position="117"/>
    </location>
</feature>
<protein>
    <recommendedName>
        <fullName evidence="1">DUF7974 domain-containing protein</fullName>
    </recommendedName>
</protein>
<dbReference type="RefSeq" id="WP_254160991.1">
    <property type="nucleotide sequence ID" value="NZ_CP100356.1"/>
</dbReference>
<dbReference type="AlphaFoldDB" id="A0A9E7NCC7"/>
<geneLocation type="plasmid" evidence="2 3">
    <name>unnamed1</name>
</geneLocation>
<sequence length="118" mass="13746">MSTDAERYEQGEPIVITLEFKNRLPIPVTVYTEMLRLWGWTVDGELEASDEPRYDDGQSGRFDFRGGERKTYHIVWDGRFKRFGEPDRWELPDPGQHTITGFITAKNRPQDSVVVEIV</sequence>
<dbReference type="KEGG" id="sawl:NGM29_18560"/>
<dbReference type="GeneID" id="73292092"/>
<reference evidence="2" key="1">
    <citation type="submission" date="2022-06" db="EMBL/GenBank/DDBJ databases">
        <title>Diverse halophilic archaea isolated from saline environments.</title>
        <authorList>
            <person name="Cui H.-L."/>
        </authorList>
    </citation>
    <scope>NUCLEOTIDE SEQUENCE</scope>
    <source>
        <strain evidence="2">WLHS1</strain>
        <plasmid evidence="2">unnamed1</plasmid>
    </source>
</reference>